<dbReference type="PANTHER" id="PTHR43765:SF2">
    <property type="entry name" value="2-DEHYDROPANTOATE 2-REDUCTASE"/>
    <property type="match status" value="1"/>
</dbReference>
<dbReference type="GO" id="GO:0005737">
    <property type="term" value="C:cytoplasm"/>
    <property type="evidence" value="ECO:0007669"/>
    <property type="project" value="TreeGrafter"/>
</dbReference>
<evidence type="ECO:0000256" key="5">
    <source>
        <dbReference type="ARBA" id="ARBA00022655"/>
    </source>
</evidence>
<dbReference type="GO" id="GO:0015940">
    <property type="term" value="P:pantothenate biosynthetic process"/>
    <property type="evidence" value="ECO:0007669"/>
    <property type="project" value="UniProtKB-UniPathway"/>
</dbReference>
<organism evidence="13 14">
    <name type="scientific">Shewanella maritima</name>
    <dbReference type="NCBI Taxonomy" id="2520507"/>
    <lineage>
        <taxon>Bacteria</taxon>
        <taxon>Pseudomonadati</taxon>
        <taxon>Pseudomonadota</taxon>
        <taxon>Gammaproteobacteria</taxon>
        <taxon>Alteromonadales</taxon>
        <taxon>Shewanellaceae</taxon>
        <taxon>Shewanella</taxon>
    </lineage>
</organism>
<dbReference type="InterPro" id="IPR008927">
    <property type="entry name" value="6-PGluconate_DH-like_C_sf"/>
</dbReference>
<comment type="pathway">
    <text evidence="1 10">Cofactor biosynthesis; (R)-pantothenate biosynthesis; (R)-pantoate from 3-methyl-2-oxobutanoate: step 2/2.</text>
</comment>
<name>A0A411PFB9_9GAMM</name>
<dbReference type="GO" id="GO:0008677">
    <property type="term" value="F:2-dehydropantoate 2-reductase activity"/>
    <property type="evidence" value="ECO:0007669"/>
    <property type="project" value="UniProtKB-EC"/>
</dbReference>
<dbReference type="Proteomes" id="UP000291106">
    <property type="component" value="Chromosome"/>
</dbReference>
<dbReference type="PANTHER" id="PTHR43765">
    <property type="entry name" value="2-DEHYDROPANTOATE 2-REDUCTASE-RELATED"/>
    <property type="match status" value="1"/>
</dbReference>
<dbReference type="GO" id="GO:0050661">
    <property type="term" value="F:NADP binding"/>
    <property type="evidence" value="ECO:0007669"/>
    <property type="project" value="TreeGrafter"/>
</dbReference>
<accession>A0A411PFB9</accession>
<proteinExistence type="inferred from homology"/>
<evidence type="ECO:0000256" key="9">
    <source>
        <dbReference type="ARBA" id="ARBA00048793"/>
    </source>
</evidence>
<dbReference type="InterPro" id="IPR003710">
    <property type="entry name" value="ApbA"/>
</dbReference>
<dbReference type="InterPro" id="IPR036291">
    <property type="entry name" value="NAD(P)-bd_dom_sf"/>
</dbReference>
<evidence type="ECO:0000313" key="13">
    <source>
        <dbReference type="EMBL" id="QBF82296.1"/>
    </source>
</evidence>
<evidence type="ECO:0000256" key="4">
    <source>
        <dbReference type="ARBA" id="ARBA00019465"/>
    </source>
</evidence>
<evidence type="ECO:0000256" key="6">
    <source>
        <dbReference type="ARBA" id="ARBA00022857"/>
    </source>
</evidence>
<dbReference type="SUPFAM" id="SSF48179">
    <property type="entry name" value="6-phosphogluconate dehydrogenase C-terminal domain-like"/>
    <property type="match status" value="1"/>
</dbReference>
<dbReference type="KEGG" id="smai:EXU30_05965"/>
<keyword evidence="7 10" id="KW-0560">Oxidoreductase</keyword>
<feature type="domain" description="Ketopantoate reductase C-terminal" evidence="12">
    <location>
        <begin position="200"/>
        <end position="323"/>
    </location>
</feature>
<dbReference type="InterPro" id="IPR050838">
    <property type="entry name" value="Ketopantoate_reductase"/>
</dbReference>
<reference evidence="13 14" key="1">
    <citation type="submission" date="2019-02" db="EMBL/GenBank/DDBJ databases">
        <title>Shewanella sp. D4-2 isolated from Dokdo Island.</title>
        <authorList>
            <person name="Baek K."/>
        </authorList>
    </citation>
    <scope>NUCLEOTIDE SEQUENCE [LARGE SCALE GENOMIC DNA]</scope>
    <source>
        <strain evidence="13 14">D4-2</strain>
    </source>
</reference>
<dbReference type="AlphaFoldDB" id="A0A411PFB9"/>
<dbReference type="EC" id="1.1.1.169" evidence="3 10"/>
<evidence type="ECO:0000256" key="1">
    <source>
        <dbReference type="ARBA" id="ARBA00004994"/>
    </source>
</evidence>
<dbReference type="NCBIfam" id="TIGR00745">
    <property type="entry name" value="apbA_panE"/>
    <property type="match status" value="1"/>
</dbReference>
<dbReference type="InterPro" id="IPR013328">
    <property type="entry name" value="6PGD_dom2"/>
</dbReference>
<gene>
    <name evidence="13" type="ORF">EXU30_05965</name>
</gene>
<comment type="function">
    <text evidence="10">Catalyzes the NADPH-dependent reduction of ketopantoate into pantoic acid.</text>
</comment>
<dbReference type="OrthoDB" id="6530772at2"/>
<keyword evidence="14" id="KW-1185">Reference proteome</keyword>
<dbReference type="UniPathway" id="UPA00028">
    <property type="reaction ID" value="UER00004"/>
</dbReference>
<comment type="catalytic activity">
    <reaction evidence="9 10">
        <text>(R)-pantoate + NADP(+) = 2-dehydropantoate + NADPH + H(+)</text>
        <dbReference type="Rhea" id="RHEA:16233"/>
        <dbReference type="ChEBI" id="CHEBI:11561"/>
        <dbReference type="ChEBI" id="CHEBI:15378"/>
        <dbReference type="ChEBI" id="CHEBI:15980"/>
        <dbReference type="ChEBI" id="CHEBI:57783"/>
        <dbReference type="ChEBI" id="CHEBI:58349"/>
        <dbReference type="EC" id="1.1.1.169"/>
    </reaction>
</comment>
<dbReference type="FunFam" id="1.10.1040.10:FF:000017">
    <property type="entry name" value="2-dehydropantoate 2-reductase"/>
    <property type="match status" value="1"/>
</dbReference>
<evidence type="ECO:0000256" key="7">
    <source>
        <dbReference type="ARBA" id="ARBA00023002"/>
    </source>
</evidence>
<evidence type="ECO:0000256" key="2">
    <source>
        <dbReference type="ARBA" id="ARBA00007870"/>
    </source>
</evidence>
<dbReference type="Pfam" id="PF02558">
    <property type="entry name" value="ApbA"/>
    <property type="match status" value="1"/>
</dbReference>
<evidence type="ECO:0000259" key="11">
    <source>
        <dbReference type="Pfam" id="PF02558"/>
    </source>
</evidence>
<dbReference type="SUPFAM" id="SSF51735">
    <property type="entry name" value="NAD(P)-binding Rossmann-fold domains"/>
    <property type="match status" value="1"/>
</dbReference>
<dbReference type="RefSeq" id="WP_130598283.1">
    <property type="nucleotide sequence ID" value="NZ_CP036200.1"/>
</dbReference>
<protein>
    <recommendedName>
        <fullName evidence="4 10">2-dehydropantoate 2-reductase</fullName>
        <ecNumber evidence="3 10">1.1.1.169</ecNumber>
    </recommendedName>
    <alternativeName>
        <fullName evidence="8 10">Ketopantoate reductase</fullName>
    </alternativeName>
</protein>
<evidence type="ECO:0000256" key="8">
    <source>
        <dbReference type="ARBA" id="ARBA00032024"/>
    </source>
</evidence>
<evidence type="ECO:0000259" key="12">
    <source>
        <dbReference type="Pfam" id="PF08546"/>
    </source>
</evidence>
<evidence type="ECO:0000256" key="3">
    <source>
        <dbReference type="ARBA" id="ARBA00013014"/>
    </source>
</evidence>
<evidence type="ECO:0000256" key="10">
    <source>
        <dbReference type="RuleBase" id="RU362068"/>
    </source>
</evidence>
<dbReference type="Pfam" id="PF08546">
    <property type="entry name" value="ApbA_C"/>
    <property type="match status" value="1"/>
</dbReference>
<sequence>MANMQGINGQIAILGAGAIGQLIHQQLATQINTTQAALKLIVSHERFEQANTNQQLSFTSLDGNSTNYHCQLIDIASNTLMQELAKVKLVIVCVKAYQVASALKPLLAHLPIDSHIMLLHNGMGPHLEVQSLLNSSSTLSANIGLSLATTSQAALKTNAFAIKQTGNGATSLGLFAGPQMDGSLLTLVSRAIPNLMITDNIVTALWTKLTINCAINPLTAIEQCQNGQLAAKQYQSQIAAIIDECVQVARADGVTLDAQQMTKNVAKVIELTAANYSSMHQDIAHQRQTEIDQINGYVVMRARSTDINTPVNQALVEQIHQLQAYYNAHN</sequence>
<dbReference type="InterPro" id="IPR013752">
    <property type="entry name" value="KPA_reductase"/>
</dbReference>
<dbReference type="Gene3D" id="1.10.1040.10">
    <property type="entry name" value="N-(1-d-carboxylethyl)-l-norvaline Dehydrogenase, domain 2"/>
    <property type="match status" value="1"/>
</dbReference>
<keyword evidence="6 10" id="KW-0521">NADP</keyword>
<comment type="similarity">
    <text evidence="2 10">Belongs to the ketopantoate reductase family.</text>
</comment>
<dbReference type="InterPro" id="IPR013332">
    <property type="entry name" value="KPR_N"/>
</dbReference>
<dbReference type="EMBL" id="CP036200">
    <property type="protein sequence ID" value="QBF82296.1"/>
    <property type="molecule type" value="Genomic_DNA"/>
</dbReference>
<keyword evidence="5 10" id="KW-0566">Pantothenate biosynthesis</keyword>
<evidence type="ECO:0000313" key="14">
    <source>
        <dbReference type="Proteomes" id="UP000291106"/>
    </source>
</evidence>
<dbReference type="Gene3D" id="3.40.50.720">
    <property type="entry name" value="NAD(P)-binding Rossmann-like Domain"/>
    <property type="match status" value="1"/>
</dbReference>
<feature type="domain" description="Ketopantoate reductase N-terminal" evidence="11">
    <location>
        <begin position="11"/>
        <end position="176"/>
    </location>
</feature>